<proteinExistence type="predicted"/>
<reference evidence="2" key="1">
    <citation type="submission" date="2022-11" db="EMBL/GenBank/DDBJ databases">
        <title>Minimal conservation of predation-associated metabolite biosynthetic gene clusters underscores biosynthetic potential of Myxococcota including descriptions for ten novel species: Archangium lansinium sp. nov., Myxococcus landrumus sp. nov., Nannocystis bai.</title>
        <authorList>
            <person name="Ahearne A."/>
            <person name="Stevens C."/>
            <person name="Phillips K."/>
        </authorList>
    </citation>
    <scope>NUCLEOTIDE SEQUENCE</scope>
    <source>
        <strain evidence="2">Na p29</strain>
    </source>
</reference>
<evidence type="ECO:0000313" key="2">
    <source>
        <dbReference type="EMBL" id="MCY1012615.1"/>
    </source>
</evidence>
<dbReference type="EMBL" id="JAPNKE010000002">
    <property type="protein sequence ID" value="MCY1012615.1"/>
    <property type="molecule type" value="Genomic_DNA"/>
</dbReference>
<dbReference type="Proteomes" id="UP001150924">
    <property type="component" value="Unassembled WGS sequence"/>
</dbReference>
<protein>
    <submittedName>
        <fullName evidence="2">Uncharacterized protein</fullName>
    </submittedName>
</protein>
<organism evidence="2 3">
    <name type="scientific">Nannocystis pusilla</name>
    <dbReference type="NCBI Taxonomy" id="889268"/>
    <lineage>
        <taxon>Bacteria</taxon>
        <taxon>Pseudomonadati</taxon>
        <taxon>Myxococcota</taxon>
        <taxon>Polyangia</taxon>
        <taxon>Nannocystales</taxon>
        <taxon>Nannocystaceae</taxon>
        <taxon>Nannocystis</taxon>
    </lineage>
</organism>
<name>A0A9X3EZX4_9BACT</name>
<comment type="caution">
    <text evidence="2">The sequence shown here is derived from an EMBL/GenBank/DDBJ whole genome shotgun (WGS) entry which is preliminary data.</text>
</comment>
<evidence type="ECO:0000313" key="3">
    <source>
        <dbReference type="Proteomes" id="UP001150924"/>
    </source>
</evidence>
<keyword evidence="3" id="KW-1185">Reference proteome</keyword>
<gene>
    <name evidence="2" type="ORF">OV079_45205</name>
</gene>
<feature type="region of interest" description="Disordered" evidence="1">
    <location>
        <begin position="16"/>
        <end position="46"/>
    </location>
</feature>
<accession>A0A9X3EZX4</accession>
<evidence type="ECO:0000256" key="1">
    <source>
        <dbReference type="SAM" id="MobiDB-lite"/>
    </source>
</evidence>
<dbReference type="RefSeq" id="WP_267776095.1">
    <property type="nucleotide sequence ID" value="NZ_JAPNKE010000002.1"/>
</dbReference>
<feature type="compositionally biased region" description="Low complexity" evidence="1">
    <location>
        <begin position="21"/>
        <end position="36"/>
    </location>
</feature>
<sequence>MLVVITIFVAVALSGRKDSPTSDPAASPAGAPANDVASDDPRPRRTGHSAIAELVAEVPELYAEHARTLLTSDDARARERAGTAIALAPPEDKPGIPEYLRNLAWFEQVTDCEDKRPILDKIWESGDTRALPGLQRIAATPPGDCRVGFMRFECIECLRDELARVIARSEAQR</sequence>
<dbReference type="AlphaFoldDB" id="A0A9X3EZX4"/>